<feature type="region of interest" description="Disordered" evidence="1">
    <location>
        <begin position="1"/>
        <end position="48"/>
    </location>
</feature>
<organism evidence="2 3">
    <name type="scientific">Frigoribacterium faeni</name>
    <dbReference type="NCBI Taxonomy" id="145483"/>
    <lineage>
        <taxon>Bacteria</taxon>
        <taxon>Bacillati</taxon>
        <taxon>Actinomycetota</taxon>
        <taxon>Actinomycetes</taxon>
        <taxon>Micrococcales</taxon>
        <taxon>Microbacteriaceae</taxon>
        <taxon>Frigoribacterium</taxon>
    </lineage>
</organism>
<evidence type="ECO:0000313" key="3">
    <source>
        <dbReference type="Proteomes" id="UP000321154"/>
    </source>
</evidence>
<sequence>MIPVPPMNRTVNADMDASSFFGEGDRPSLLARSSEGVRGPPTGSPRGLAVVMDGEAARVAHLPQG</sequence>
<accession>A0ABQ0UTR3</accession>
<evidence type="ECO:0000256" key="1">
    <source>
        <dbReference type="SAM" id="MobiDB-lite"/>
    </source>
</evidence>
<evidence type="ECO:0000313" key="2">
    <source>
        <dbReference type="EMBL" id="GEK83641.1"/>
    </source>
</evidence>
<gene>
    <name evidence="2" type="ORF">FFA01_19500</name>
</gene>
<reference evidence="2 3" key="1">
    <citation type="submission" date="2019-07" db="EMBL/GenBank/DDBJ databases">
        <title>Whole genome shotgun sequence of Frigoribacterium faeni NBRC 103066.</title>
        <authorList>
            <person name="Hosoyama A."/>
            <person name="Uohara A."/>
            <person name="Ohji S."/>
            <person name="Ichikawa N."/>
        </authorList>
    </citation>
    <scope>NUCLEOTIDE SEQUENCE [LARGE SCALE GENOMIC DNA]</scope>
    <source>
        <strain evidence="2 3">NBRC 103066</strain>
    </source>
</reference>
<dbReference type="EMBL" id="BJUV01000018">
    <property type="protein sequence ID" value="GEK83641.1"/>
    <property type="molecule type" value="Genomic_DNA"/>
</dbReference>
<protein>
    <submittedName>
        <fullName evidence="2">Uncharacterized protein</fullName>
    </submittedName>
</protein>
<name>A0ABQ0UTR3_9MICO</name>
<comment type="caution">
    <text evidence="2">The sequence shown here is derived from an EMBL/GenBank/DDBJ whole genome shotgun (WGS) entry which is preliminary data.</text>
</comment>
<proteinExistence type="predicted"/>
<keyword evidence="3" id="KW-1185">Reference proteome</keyword>
<dbReference type="Proteomes" id="UP000321154">
    <property type="component" value="Unassembled WGS sequence"/>
</dbReference>